<dbReference type="InterPro" id="IPR007634">
    <property type="entry name" value="RNA_pol_sigma_54_DNA-bd"/>
</dbReference>
<evidence type="ECO:0000259" key="12">
    <source>
        <dbReference type="Pfam" id="PF04963"/>
    </source>
</evidence>
<dbReference type="Pfam" id="PF00309">
    <property type="entry name" value="Sigma54_AID"/>
    <property type="match status" value="1"/>
</dbReference>
<evidence type="ECO:0000256" key="1">
    <source>
        <dbReference type="ARBA" id="ARBA00008798"/>
    </source>
</evidence>
<comment type="function">
    <text evidence="9">Sigma factors are initiation factors that promote the attachment of RNA polymerase to specific initiation sites and are then released.</text>
</comment>
<reference evidence="14" key="1">
    <citation type="submission" date="2023-07" db="EMBL/GenBank/DDBJ databases">
        <title>Defluviimonas sediminis sp. nov., isolated from mangrove sediment.</title>
        <authorList>
            <person name="Liu L."/>
            <person name="Li J."/>
            <person name="Huang Y."/>
            <person name="Pan J."/>
            <person name="Li M."/>
        </authorList>
    </citation>
    <scope>NUCLEOTIDE SEQUENCE [LARGE SCALE GENOMIC DNA]</scope>
    <source>
        <strain evidence="14">FT324</strain>
    </source>
</reference>
<keyword evidence="3 9" id="KW-0808">Transferase</keyword>
<dbReference type="EMBL" id="JAOCQF010000003">
    <property type="protein sequence ID" value="MCT8331363.1"/>
    <property type="molecule type" value="Genomic_DNA"/>
</dbReference>
<feature type="domain" description="RNA polymerase sigma factor 54 core-binding" evidence="12">
    <location>
        <begin position="78"/>
        <end position="258"/>
    </location>
</feature>
<evidence type="ECO:0000256" key="8">
    <source>
        <dbReference type="ARBA" id="ARBA00023163"/>
    </source>
</evidence>
<evidence type="ECO:0000313" key="13">
    <source>
        <dbReference type="EMBL" id="MCT8331363.1"/>
    </source>
</evidence>
<comment type="caution">
    <text evidence="13">The sequence shown here is derived from an EMBL/GenBank/DDBJ whole genome shotgun (WGS) entry which is preliminary data.</text>
</comment>
<dbReference type="InterPro" id="IPR038709">
    <property type="entry name" value="RpoN_core-bd_sf"/>
</dbReference>
<feature type="domain" description="RNA polymerase sigma factor 54 DNA-binding" evidence="11">
    <location>
        <begin position="267"/>
        <end position="420"/>
    </location>
</feature>
<evidence type="ECO:0000256" key="5">
    <source>
        <dbReference type="ARBA" id="ARBA00023015"/>
    </source>
</evidence>
<keyword evidence="4 9" id="KW-0548">Nucleotidyltransferase</keyword>
<organism evidence="13 14">
    <name type="scientific">Albidovulum sediminis</name>
    <dbReference type="NCBI Taxonomy" id="3066345"/>
    <lineage>
        <taxon>Bacteria</taxon>
        <taxon>Pseudomonadati</taxon>
        <taxon>Pseudomonadota</taxon>
        <taxon>Alphaproteobacteria</taxon>
        <taxon>Rhodobacterales</taxon>
        <taxon>Paracoccaceae</taxon>
        <taxon>Albidovulum</taxon>
    </lineage>
</organism>
<dbReference type="PROSITE" id="PS50044">
    <property type="entry name" value="SIGMA54_3"/>
    <property type="match status" value="1"/>
</dbReference>
<dbReference type="PRINTS" id="PR00045">
    <property type="entry name" value="SIGMA54FCT"/>
</dbReference>
<sequence>MAKASASPDGAGRAPLAQRVDLRQRQRLGLTPAMRLGLRILALPTELLSEEILREAEDNPCLIVEYWPEPSTFDVAREFVAAEESLSQSLLRQIGLQRLERGVDEAARLIVSELRADGFLDATLEELSADYGLTQPVLSAALGAVQACEPCGVGARSLAECLELQLRDAGLGARLSAQVVARLGDFAKGAWARIAAALKISEAEAQRIGALLRSLNPHPVADVPDHLVPRVPEIVVERTPEGRVSVRLNPDALPRVALADTAGGLPEHTERARRIANAIAARQVTLLRIAAAIVERQARFFSLGEDRLDPLSRADLARALDLHASTVGRALSGKSLMFGGRVYPFSLFFSAALGDPEDAVSGFDAQRRIRALILAEDPEQPLADDEIRAQLMLEGVDIARRTVAKYRKCMRIPSSFERRRRKVSRAGRTQPGHGSSTP</sequence>
<dbReference type="PIRSF" id="PIRSF000774">
    <property type="entry name" value="RpoN"/>
    <property type="match status" value="1"/>
</dbReference>
<evidence type="ECO:0000256" key="6">
    <source>
        <dbReference type="ARBA" id="ARBA00023082"/>
    </source>
</evidence>
<dbReference type="InterPro" id="IPR000394">
    <property type="entry name" value="RNA_pol_sigma_54"/>
</dbReference>
<dbReference type="Gene3D" id="1.10.10.60">
    <property type="entry name" value="Homeodomain-like"/>
    <property type="match status" value="1"/>
</dbReference>
<dbReference type="Pfam" id="PF04552">
    <property type="entry name" value="Sigma54_DBD"/>
    <property type="match status" value="1"/>
</dbReference>
<name>A0ABT2NTE4_9RHOB</name>
<keyword evidence="2 9" id="KW-0240">DNA-directed RNA polymerase</keyword>
<accession>A0ABT2NTE4</accession>
<feature type="region of interest" description="Disordered" evidence="10">
    <location>
        <begin position="418"/>
        <end position="438"/>
    </location>
</feature>
<keyword evidence="14" id="KW-1185">Reference proteome</keyword>
<evidence type="ECO:0000313" key="14">
    <source>
        <dbReference type="Proteomes" id="UP001205601"/>
    </source>
</evidence>
<gene>
    <name evidence="13" type="ORF">N5I32_17725</name>
</gene>
<dbReference type="RefSeq" id="WP_261497240.1">
    <property type="nucleotide sequence ID" value="NZ_JAOCQF010000003.1"/>
</dbReference>
<keyword evidence="6 9" id="KW-0731">Sigma factor</keyword>
<keyword evidence="5 9" id="KW-0805">Transcription regulation</keyword>
<evidence type="ECO:0000256" key="2">
    <source>
        <dbReference type="ARBA" id="ARBA00022478"/>
    </source>
</evidence>
<evidence type="ECO:0000256" key="10">
    <source>
        <dbReference type="SAM" id="MobiDB-lite"/>
    </source>
</evidence>
<dbReference type="InterPro" id="IPR007046">
    <property type="entry name" value="RNA_pol_sigma_54_core-bd"/>
</dbReference>
<dbReference type="PROSITE" id="PS00718">
    <property type="entry name" value="SIGMA54_2"/>
    <property type="match status" value="1"/>
</dbReference>
<dbReference type="Proteomes" id="UP001205601">
    <property type="component" value="Unassembled WGS sequence"/>
</dbReference>
<evidence type="ECO:0000256" key="9">
    <source>
        <dbReference type="PIRNR" id="PIRNR000774"/>
    </source>
</evidence>
<evidence type="ECO:0000256" key="3">
    <source>
        <dbReference type="ARBA" id="ARBA00022679"/>
    </source>
</evidence>
<protein>
    <recommendedName>
        <fullName evidence="9">RNA polymerase sigma-54 factor</fullName>
    </recommendedName>
</protein>
<comment type="similarity">
    <text evidence="1 9">Belongs to the sigma-54 factor family.</text>
</comment>
<dbReference type="Gene3D" id="1.10.10.1330">
    <property type="entry name" value="RNA polymerase sigma-54 factor, core-binding domain"/>
    <property type="match status" value="1"/>
</dbReference>
<keyword evidence="7 9" id="KW-0238">DNA-binding</keyword>
<evidence type="ECO:0000256" key="4">
    <source>
        <dbReference type="ARBA" id="ARBA00022695"/>
    </source>
</evidence>
<evidence type="ECO:0000259" key="11">
    <source>
        <dbReference type="Pfam" id="PF04552"/>
    </source>
</evidence>
<dbReference type="Pfam" id="PF04963">
    <property type="entry name" value="Sigma54_CBD"/>
    <property type="match status" value="1"/>
</dbReference>
<evidence type="ECO:0000256" key="7">
    <source>
        <dbReference type="ARBA" id="ARBA00023125"/>
    </source>
</evidence>
<proteinExistence type="inferred from homology"/>
<dbReference type="PANTHER" id="PTHR32248:SF4">
    <property type="entry name" value="RNA POLYMERASE SIGMA-54 FACTOR"/>
    <property type="match status" value="1"/>
</dbReference>
<dbReference type="PANTHER" id="PTHR32248">
    <property type="entry name" value="RNA POLYMERASE SIGMA-54 FACTOR"/>
    <property type="match status" value="1"/>
</dbReference>
<keyword evidence="8 9" id="KW-0804">Transcription</keyword>